<dbReference type="EMBL" id="PJNI01000001">
    <property type="protein sequence ID" value="PKR82338.1"/>
    <property type="molecule type" value="Genomic_DNA"/>
</dbReference>
<evidence type="ECO:0000259" key="1">
    <source>
        <dbReference type="Pfam" id="PF13649"/>
    </source>
</evidence>
<dbReference type="InterPro" id="IPR041698">
    <property type="entry name" value="Methyltransf_25"/>
</dbReference>
<evidence type="ECO:0000313" key="2">
    <source>
        <dbReference type="EMBL" id="PKR82338.1"/>
    </source>
</evidence>
<dbReference type="Gene3D" id="3.40.50.150">
    <property type="entry name" value="Vaccinia Virus protein VP39"/>
    <property type="match status" value="1"/>
</dbReference>
<keyword evidence="3" id="KW-1185">Reference proteome</keyword>
<dbReference type="InterPro" id="IPR029063">
    <property type="entry name" value="SAM-dependent_MTases_sf"/>
</dbReference>
<reference evidence="2 3" key="1">
    <citation type="submission" date="2017-12" db="EMBL/GenBank/DDBJ databases">
        <title>The draft genome sequence of Brumimicrobium saltpan LHR20.</title>
        <authorList>
            <person name="Do Z.-J."/>
            <person name="Luo H.-R."/>
        </authorList>
    </citation>
    <scope>NUCLEOTIDE SEQUENCE [LARGE SCALE GENOMIC DNA]</scope>
    <source>
        <strain evidence="2 3">LHR20</strain>
    </source>
</reference>
<keyword evidence="2" id="KW-0808">Transferase</keyword>
<protein>
    <submittedName>
        <fullName evidence="2">SAM-dependent methyltransferase</fullName>
    </submittedName>
</protein>
<dbReference type="CDD" id="cd02440">
    <property type="entry name" value="AdoMet_MTases"/>
    <property type="match status" value="1"/>
</dbReference>
<dbReference type="GO" id="GO:0032259">
    <property type="term" value="P:methylation"/>
    <property type="evidence" value="ECO:0007669"/>
    <property type="project" value="UniProtKB-KW"/>
</dbReference>
<comment type="caution">
    <text evidence="2">The sequence shown here is derived from an EMBL/GenBank/DDBJ whole genome shotgun (WGS) entry which is preliminary data.</text>
</comment>
<sequence>MEVKDMETAPGHWILAKMGKKVLRPGGKELTEKLVNNLEISNQDDVIEFAPGLGFTANLSLQKQPHSYIGVDADPEAIAYLQNKIKGDNLRFVNGNAQEVGLNDACATKVYGEAMLTMHADHRKANIIKEAHRLLKPGGLYAIHEIGLTPNDISQDLKSSIQKELAKTIRVNARPLTVNEWEALLQQEGFEIMFKSTNGMHLLESKRLISDEGFIKALKIGWRITTNTLARKRILAMRKVFRKYEKHMNAVVIVAKKV</sequence>
<evidence type="ECO:0000313" key="3">
    <source>
        <dbReference type="Proteomes" id="UP000236654"/>
    </source>
</evidence>
<keyword evidence="2" id="KW-0489">Methyltransferase</keyword>
<dbReference type="OrthoDB" id="43862at2"/>
<name>A0A2I0R6Y4_9FLAO</name>
<dbReference type="SUPFAM" id="SSF53335">
    <property type="entry name" value="S-adenosyl-L-methionine-dependent methyltransferases"/>
    <property type="match status" value="1"/>
</dbReference>
<gene>
    <name evidence="2" type="ORF">CW751_02230</name>
</gene>
<dbReference type="Pfam" id="PF13649">
    <property type="entry name" value="Methyltransf_25"/>
    <property type="match status" value="1"/>
</dbReference>
<dbReference type="Proteomes" id="UP000236654">
    <property type="component" value="Unassembled WGS sequence"/>
</dbReference>
<proteinExistence type="predicted"/>
<accession>A0A2I0R6Y4</accession>
<organism evidence="2 3">
    <name type="scientific">Brumimicrobium salinarum</name>
    <dbReference type="NCBI Taxonomy" id="2058658"/>
    <lineage>
        <taxon>Bacteria</taxon>
        <taxon>Pseudomonadati</taxon>
        <taxon>Bacteroidota</taxon>
        <taxon>Flavobacteriia</taxon>
        <taxon>Flavobacteriales</taxon>
        <taxon>Crocinitomicaceae</taxon>
        <taxon>Brumimicrobium</taxon>
    </lineage>
</organism>
<dbReference type="RefSeq" id="WP_101333522.1">
    <property type="nucleotide sequence ID" value="NZ_PJNI01000001.1"/>
</dbReference>
<dbReference type="GO" id="GO:0008168">
    <property type="term" value="F:methyltransferase activity"/>
    <property type="evidence" value="ECO:0007669"/>
    <property type="project" value="UniProtKB-KW"/>
</dbReference>
<feature type="domain" description="Methyltransferase" evidence="1">
    <location>
        <begin position="46"/>
        <end position="139"/>
    </location>
</feature>
<dbReference type="AlphaFoldDB" id="A0A2I0R6Y4"/>